<dbReference type="GO" id="GO:0071949">
    <property type="term" value="F:FAD binding"/>
    <property type="evidence" value="ECO:0007669"/>
    <property type="project" value="InterPro"/>
</dbReference>
<feature type="domain" description="FAD-binding" evidence="5">
    <location>
        <begin position="7"/>
        <end position="353"/>
    </location>
</feature>
<keyword evidence="3" id="KW-0274">FAD</keyword>
<evidence type="ECO:0000313" key="7">
    <source>
        <dbReference type="Proteomes" id="UP000284333"/>
    </source>
</evidence>
<dbReference type="AlphaFoldDB" id="A0A438AQZ0"/>
<dbReference type="Pfam" id="PF21274">
    <property type="entry name" value="Rng_hyd_C"/>
    <property type="match status" value="1"/>
</dbReference>
<reference evidence="6 7" key="1">
    <citation type="submission" date="2018-11" db="EMBL/GenBank/DDBJ databases">
        <title>Rhodococcus spongicola sp. nov. and Rhodococcus xishaensis sp. nov. from marine sponges.</title>
        <authorList>
            <person name="Li L."/>
            <person name="Lin H.W."/>
        </authorList>
    </citation>
    <scope>NUCLEOTIDE SEQUENCE [LARGE SCALE GENOMIC DNA]</scope>
    <source>
        <strain evidence="6 7">LHW50502</strain>
    </source>
</reference>
<comment type="caution">
    <text evidence="6">The sequence shown here is derived from an EMBL/GenBank/DDBJ whole genome shotgun (WGS) entry which is preliminary data.</text>
</comment>
<protein>
    <submittedName>
        <fullName evidence="6">FAD-binding protein</fullName>
    </submittedName>
</protein>
<dbReference type="Gene3D" id="3.40.30.120">
    <property type="match status" value="1"/>
</dbReference>
<evidence type="ECO:0000256" key="4">
    <source>
        <dbReference type="SAM" id="MobiDB-lite"/>
    </source>
</evidence>
<comment type="cofactor">
    <cofactor evidence="1">
        <name>FAD</name>
        <dbReference type="ChEBI" id="CHEBI:57692"/>
    </cofactor>
</comment>
<dbReference type="EMBL" id="RKLN01000006">
    <property type="protein sequence ID" value="RVW01047.1"/>
    <property type="molecule type" value="Genomic_DNA"/>
</dbReference>
<dbReference type="Pfam" id="PF01494">
    <property type="entry name" value="FAD_binding_3"/>
    <property type="match status" value="1"/>
</dbReference>
<evidence type="ECO:0000256" key="1">
    <source>
        <dbReference type="ARBA" id="ARBA00001974"/>
    </source>
</evidence>
<dbReference type="Gene3D" id="3.50.50.60">
    <property type="entry name" value="FAD/NAD(P)-binding domain"/>
    <property type="match status" value="1"/>
</dbReference>
<dbReference type="GO" id="GO:0016709">
    <property type="term" value="F:oxidoreductase activity, acting on paired donors, with incorporation or reduction of molecular oxygen, NAD(P)H as one donor, and incorporation of one atom of oxygen"/>
    <property type="evidence" value="ECO:0007669"/>
    <property type="project" value="UniProtKB-ARBA"/>
</dbReference>
<dbReference type="InterPro" id="IPR002938">
    <property type="entry name" value="FAD-bd"/>
</dbReference>
<evidence type="ECO:0000259" key="5">
    <source>
        <dbReference type="Pfam" id="PF01494"/>
    </source>
</evidence>
<accession>A0A438AQZ0</accession>
<dbReference type="PANTHER" id="PTHR43004">
    <property type="entry name" value="TRK SYSTEM POTASSIUM UPTAKE PROTEIN"/>
    <property type="match status" value="1"/>
</dbReference>
<feature type="region of interest" description="Disordered" evidence="4">
    <location>
        <begin position="427"/>
        <end position="447"/>
    </location>
</feature>
<evidence type="ECO:0000256" key="2">
    <source>
        <dbReference type="ARBA" id="ARBA00022630"/>
    </source>
</evidence>
<dbReference type="OrthoDB" id="8670884at2"/>
<gene>
    <name evidence="6" type="ORF">EF834_16755</name>
</gene>
<dbReference type="Gene3D" id="3.30.70.2450">
    <property type="match status" value="1"/>
</dbReference>
<organism evidence="6 7">
    <name type="scientific">Rhodococcus spongiicola</name>
    <dbReference type="NCBI Taxonomy" id="2487352"/>
    <lineage>
        <taxon>Bacteria</taxon>
        <taxon>Bacillati</taxon>
        <taxon>Actinomycetota</taxon>
        <taxon>Actinomycetes</taxon>
        <taxon>Mycobacteriales</taxon>
        <taxon>Nocardiaceae</taxon>
        <taxon>Rhodococcus</taxon>
    </lineage>
</organism>
<dbReference type="PANTHER" id="PTHR43004:SF19">
    <property type="entry name" value="BINDING MONOOXYGENASE, PUTATIVE (JCVI)-RELATED"/>
    <property type="match status" value="1"/>
</dbReference>
<evidence type="ECO:0000256" key="3">
    <source>
        <dbReference type="ARBA" id="ARBA00022827"/>
    </source>
</evidence>
<dbReference type="InterPro" id="IPR036188">
    <property type="entry name" value="FAD/NAD-bd_sf"/>
</dbReference>
<proteinExistence type="predicted"/>
<evidence type="ECO:0000313" key="6">
    <source>
        <dbReference type="EMBL" id="RVW01047.1"/>
    </source>
</evidence>
<dbReference type="InterPro" id="IPR050641">
    <property type="entry name" value="RIFMO-like"/>
</dbReference>
<keyword evidence="7" id="KW-1185">Reference proteome</keyword>
<dbReference type="Proteomes" id="UP000284333">
    <property type="component" value="Unassembled WGS sequence"/>
</dbReference>
<dbReference type="SUPFAM" id="SSF51905">
    <property type="entry name" value="FAD/NAD(P)-binding domain"/>
    <property type="match status" value="1"/>
</dbReference>
<name>A0A438AQZ0_9NOCA</name>
<sequence length="557" mass="61191">MIRAEDKVPVLIVGAGPTGLTAAVELSRLGINVRIVDKAPKPSDTSRALAIQARTVELLRPRAVGEELLRLGNPVSATTLYAKGRKLADVELHRMPSEFNYILLLAQSETERILADQCARQGVKIERGVELVSVTQNHDAGNTHDGNTVKVVLRRADGTDEQVEASYLIAADGAHSPTRKALGLTFEGTSFTQKYALGDLHLDGDLAEDQMSVFLAPRGFIAVFPMGEGRFRFTATDPDGIAGEAAEPTLKDIQRLYDRVSHVPATLHNLNWSSRFRINSRHMSTLRAGRVFFGGDAAHVHSPAGGQGMNTGIQDMINLSWKLAMVLNTQAKPELLDTYETDRLPVIKQVVRMTRRMTRVVNSTNPIVHSALTRLAPRLLTRSATQDKVTPRLGQLAATYRSCPIARHAGRNGDLHAGDRVPDMDLYTVGDDPTNAESTNDEPTKTEERRHLYDMQDLSALTLFITDTNAAIDDSYHSFRDLITVHRVRIATHQPRLRGSDVQIAEQLAAQPGWMLLRPDGYLAAAGHSADAATLARWLERWFIRNVAIAEPATPTG</sequence>
<keyword evidence="2" id="KW-0285">Flavoprotein</keyword>
<dbReference type="PRINTS" id="PR00420">
    <property type="entry name" value="RNGMNOXGNASE"/>
</dbReference>